<organism evidence="4 5">
    <name type="scientific">Legionella clemsonensis</name>
    <dbReference type="NCBI Taxonomy" id="1867846"/>
    <lineage>
        <taxon>Bacteria</taxon>
        <taxon>Pseudomonadati</taxon>
        <taxon>Pseudomonadota</taxon>
        <taxon>Gammaproteobacteria</taxon>
        <taxon>Legionellales</taxon>
        <taxon>Legionellaceae</taxon>
        <taxon>Legionella</taxon>
    </lineage>
</organism>
<dbReference type="Gene3D" id="6.10.140.2010">
    <property type="match status" value="1"/>
</dbReference>
<feature type="compositionally biased region" description="Basic and acidic residues" evidence="2">
    <location>
        <begin position="8"/>
        <end position="28"/>
    </location>
</feature>
<evidence type="ECO:0000313" key="5">
    <source>
        <dbReference type="Proteomes" id="UP000201728"/>
    </source>
</evidence>
<dbReference type="EMBL" id="CP016397">
    <property type="protein sequence ID" value="ASQ45480.1"/>
    <property type="molecule type" value="Genomic_DNA"/>
</dbReference>
<feature type="region of interest" description="Disordered" evidence="2">
    <location>
        <begin position="175"/>
        <end position="200"/>
    </location>
</feature>
<gene>
    <name evidence="4" type="ORF">clem_04610</name>
</gene>
<feature type="compositionally biased region" description="Basic and acidic residues" evidence="2">
    <location>
        <begin position="175"/>
        <end position="186"/>
    </location>
</feature>
<evidence type="ECO:0000259" key="3">
    <source>
        <dbReference type="Pfam" id="PF18641"/>
    </source>
</evidence>
<accession>A0A222P0V9</accession>
<evidence type="ECO:0000256" key="2">
    <source>
        <dbReference type="SAM" id="MobiDB-lite"/>
    </source>
</evidence>
<dbReference type="OrthoDB" id="5653092at2"/>
<evidence type="ECO:0000313" key="4">
    <source>
        <dbReference type="EMBL" id="ASQ45480.1"/>
    </source>
</evidence>
<dbReference type="RefSeq" id="WP_094090530.1">
    <property type="nucleotide sequence ID" value="NZ_CP016397.1"/>
</dbReference>
<keyword evidence="5" id="KW-1185">Reference proteome</keyword>
<dbReference type="Proteomes" id="UP000201728">
    <property type="component" value="Chromosome"/>
</dbReference>
<protein>
    <recommendedName>
        <fullName evidence="3">LidA long coiled-coil domain-containing protein</fullName>
    </recommendedName>
</protein>
<evidence type="ECO:0000256" key="1">
    <source>
        <dbReference type="SAM" id="Coils"/>
    </source>
</evidence>
<dbReference type="KEGG" id="lcd:clem_04610"/>
<dbReference type="InterPro" id="IPR041463">
    <property type="entry name" value="LidA_long_CC"/>
</dbReference>
<feature type="region of interest" description="Disordered" evidence="2">
    <location>
        <begin position="634"/>
        <end position="665"/>
    </location>
</feature>
<feature type="coiled-coil region" evidence="1">
    <location>
        <begin position="285"/>
        <end position="359"/>
    </location>
</feature>
<feature type="domain" description="LidA long coiled-coil" evidence="3">
    <location>
        <begin position="332"/>
        <end position="508"/>
    </location>
</feature>
<reference evidence="5" key="1">
    <citation type="submission" date="2016-07" db="EMBL/GenBank/DDBJ databases">
        <authorList>
            <person name="Florea S."/>
            <person name="Webb J.S."/>
            <person name="Jaromczyk J."/>
            <person name="Schardl C.L."/>
        </authorList>
    </citation>
    <scope>NUCLEOTIDE SEQUENCE [LARGE SCALE GENOMIC DNA]</scope>
    <source>
        <strain evidence="5">CDC-D5610</strain>
    </source>
</reference>
<feature type="compositionally biased region" description="Polar residues" evidence="2">
    <location>
        <begin position="188"/>
        <end position="200"/>
    </location>
</feature>
<keyword evidence="1" id="KW-0175">Coiled coil</keyword>
<feature type="region of interest" description="Disordered" evidence="2">
    <location>
        <begin position="529"/>
        <end position="556"/>
    </location>
</feature>
<feature type="compositionally biased region" description="Low complexity" evidence="2">
    <location>
        <begin position="545"/>
        <end position="554"/>
    </location>
</feature>
<feature type="compositionally biased region" description="Low complexity" evidence="2">
    <location>
        <begin position="652"/>
        <end position="665"/>
    </location>
</feature>
<feature type="region of interest" description="Disordered" evidence="2">
    <location>
        <begin position="1"/>
        <end position="45"/>
    </location>
</feature>
<feature type="compositionally biased region" description="Basic and acidic residues" evidence="2">
    <location>
        <begin position="640"/>
        <end position="650"/>
    </location>
</feature>
<dbReference type="Pfam" id="PF18641">
    <property type="entry name" value="LidA_Long_CC"/>
    <property type="match status" value="1"/>
</dbReference>
<name>A0A222P0V9_9GAMM</name>
<proteinExistence type="predicted"/>
<dbReference type="AlphaFoldDB" id="A0A222P0V9"/>
<sequence>MANSTKINSREELKVPTELNKQHSEPAKESAFTTRAHEESDQSLEIKTSPNKVISLTASHLEQWFANLEASNQQENRKDKHIPHPHDPEVHPSYLATIYLSRYGLKTSKDVITFLKSPAGHDVLAIIGQQLAEIESIKEAVQLEQRDHEIRRHRALAALLLGLLYEKEARAKEKNTEIQKGIDKKLHQSPTSTASESNSEIANAQAQYNAYTESINALQKTLSDKLQESEKLEVELEIELQKLDEQDAIIEERYNLFDGNLDALDQYIILLNSHSMSPEERSKTLTQLEQKITQLQEQLSSTGNANVKKQLETLQTTYSILQKQTETPEFTTEHLELKINNLKETLEKQAGKIGALIEEGNEEKARQLLHKHNGLHVQYEGLRDMVAVLKGEKTLWSKDGQPMSSFAQFGESAFILSKEQSIVLHDGKYYLLQKDQSPENFPFLSEEDKNRAHKDFERARPSISSLKTLVHHNKTLEKGLQFDKREAINTRSETMQQEILLISNQLTKLQAARADVELLMKQLNNLTPEIATDPRSTTPVPSPKPSMNSKSSQPTNTQVVAQSYRHILLLMKANPTPQSVSRLESIFKRPDGTIDSSTQSILANIRYGQPIPPQIINSLLKNMERLGVSAYKPNVTKIPRPKETAHDDQPRSTFTPFSTTPYPKP</sequence>